<comment type="caution">
    <text evidence="2">The sequence shown here is derived from an EMBL/GenBank/DDBJ whole genome shotgun (WGS) entry which is preliminary data.</text>
</comment>
<dbReference type="SUPFAM" id="SSF54292">
    <property type="entry name" value="2Fe-2S ferredoxin-like"/>
    <property type="match status" value="1"/>
</dbReference>
<reference evidence="2" key="1">
    <citation type="submission" date="2023-08" db="EMBL/GenBank/DDBJ databases">
        <authorList>
            <person name="Chen Y."/>
            <person name="Shah S."/>
            <person name="Dougan E. K."/>
            <person name="Thang M."/>
            <person name="Chan C."/>
        </authorList>
    </citation>
    <scope>NUCLEOTIDE SEQUENCE</scope>
</reference>
<keyword evidence="3" id="KW-1185">Reference proteome</keyword>
<dbReference type="Gene3D" id="2.30.42.10">
    <property type="match status" value="1"/>
</dbReference>
<dbReference type="Proteomes" id="UP001178507">
    <property type="component" value="Unassembled WGS sequence"/>
</dbReference>
<dbReference type="AlphaFoldDB" id="A0AA36ICU8"/>
<dbReference type="InterPro" id="IPR036010">
    <property type="entry name" value="2Fe-2S_ferredoxin-like_sf"/>
</dbReference>
<evidence type="ECO:0000313" key="3">
    <source>
        <dbReference type="Proteomes" id="UP001178507"/>
    </source>
</evidence>
<protein>
    <recommendedName>
        <fullName evidence="1">PDZ domain-containing protein</fullName>
    </recommendedName>
</protein>
<dbReference type="SMART" id="SM00228">
    <property type="entry name" value="PDZ"/>
    <property type="match status" value="1"/>
</dbReference>
<proteinExistence type="predicted"/>
<dbReference type="PROSITE" id="PS00197">
    <property type="entry name" value="2FE2S_FER_1"/>
    <property type="match status" value="1"/>
</dbReference>
<dbReference type="InterPro" id="IPR041489">
    <property type="entry name" value="PDZ_6"/>
</dbReference>
<name>A0AA36ICU8_9DINO</name>
<accession>A0AA36ICU8</accession>
<feature type="domain" description="PDZ" evidence="1">
    <location>
        <begin position="126"/>
        <end position="216"/>
    </location>
</feature>
<dbReference type="InterPro" id="IPR006058">
    <property type="entry name" value="2Fe2S_fd_BS"/>
</dbReference>
<dbReference type="InterPro" id="IPR001478">
    <property type="entry name" value="PDZ"/>
</dbReference>
<dbReference type="SUPFAM" id="SSF50156">
    <property type="entry name" value="PDZ domain-like"/>
    <property type="match status" value="1"/>
</dbReference>
<organism evidence="2 3">
    <name type="scientific">Effrenium voratum</name>
    <dbReference type="NCBI Taxonomy" id="2562239"/>
    <lineage>
        <taxon>Eukaryota</taxon>
        <taxon>Sar</taxon>
        <taxon>Alveolata</taxon>
        <taxon>Dinophyceae</taxon>
        <taxon>Suessiales</taxon>
        <taxon>Symbiodiniaceae</taxon>
        <taxon>Effrenium</taxon>
    </lineage>
</organism>
<gene>
    <name evidence="2" type="ORF">EVOR1521_LOCUS11986</name>
</gene>
<evidence type="ECO:0000259" key="1">
    <source>
        <dbReference type="SMART" id="SM00228"/>
    </source>
</evidence>
<dbReference type="GO" id="GO:0051537">
    <property type="term" value="F:2 iron, 2 sulfur cluster binding"/>
    <property type="evidence" value="ECO:0007669"/>
    <property type="project" value="InterPro"/>
</dbReference>
<sequence>MPFRPGGMATITRKQARHAVTLAALALAVTLKATLGFAGGVVRAGLRGAEPSAGKAASAQPSAFEGLLPAAGALAVGASAIALRRSSASSSKGWSPVALRATRVEWFRKVRRISGDRAVFDVTVKKPMGLVLEYLPDKKGGMRGVGVSEIVKDGNGYELNRKVCVTEEDEGMWILEGDRIIAVNGIETVDASIEDIARLVGESPDDSVVLTLCRNTRLGPIKVVVLPEGEFATVRRNSRLSSAVEFAKGKEIKYGCIDGWCGTCWHRERVTGWLFKPCSDLITTDWDNVMPMVLYPKPEKAGDATLLSPRGQ</sequence>
<dbReference type="Pfam" id="PF17820">
    <property type="entry name" value="PDZ_6"/>
    <property type="match status" value="1"/>
</dbReference>
<dbReference type="InterPro" id="IPR036034">
    <property type="entry name" value="PDZ_sf"/>
</dbReference>
<evidence type="ECO:0000313" key="2">
    <source>
        <dbReference type="EMBL" id="CAJ1385363.1"/>
    </source>
</evidence>
<dbReference type="EMBL" id="CAUJNA010001225">
    <property type="protein sequence ID" value="CAJ1385363.1"/>
    <property type="molecule type" value="Genomic_DNA"/>
</dbReference>